<organism evidence="1 2">
    <name type="scientific">Dunaliella salina</name>
    <name type="common">Green alga</name>
    <name type="synonym">Protococcus salinus</name>
    <dbReference type="NCBI Taxonomy" id="3046"/>
    <lineage>
        <taxon>Eukaryota</taxon>
        <taxon>Viridiplantae</taxon>
        <taxon>Chlorophyta</taxon>
        <taxon>core chlorophytes</taxon>
        <taxon>Chlorophyceae</taxon>
        <taxon>CS clade</taxon>
        <taxon>Chlamydomonadales</taxon>
        <taxon>Dunaliellaceae</taxon>
        <taxon>Dunaliella</taxon>
    </lineage>
</organism>
<dbReference type="InterPro" id="IPR027417">
    <property type="entry name" value="P-loop_NTPase"/>
</dbReference>
<gene>
    <name evidence="1" type="ORF">DUNSADRAFT_12006</name>
</gene>
<reference evidence="1" key="1">
    <citation type="submission" date="2017-08" db="EMBL/GenBank/DDBJ databases">
        <authorList>
            <person name="Polle J.E."/>
            <person name="Barry K."/>
            <person name="Cushman J."/>
            <person name="Schmutz J."/>
            <person name="Tran D."/>
            <person name="Hathwaick L.T."/>
            <person name="Yim W.C."/>
            <person name="Jenkins J."/>
            <person name="Mckie-Krisberg Z.M."/>
            <person name="Prochnik S."/>
            <person name="Lindquist E."/>
            <person name="Dockter R.B."/>
            <person name="Adam C."/>
            <person name="Molina H."/>
            <person name="Bunkerborg J."/>
            <person name="Jin E."/>
            <person name="Buchheim M."/>
            <person name="Magnuson J."/>
        </authorList>
    </citation>
    <scope>NUCLEOTIDE SEQUENCE</scope>
    <source>
        <strain evidence="1">CCAP 19/18</strain>
    </source>
</reference>
<sequence>EVHQIALESPARAQRTLGVLTKADTIEPRCHGIWLKLMHNDSDPRLDPLGFYMVCNPTQEDVERGIGPK</sequence>
<dbReference type="Gene3D" id="3.40.50.300">
    <property type="entry name" value="P-loop containing nucleotide triphosphate hydrolases"/>
    <property type="match status" value="1"/>
</dbReference>
<evidence type="ECO:0000313" key="1">
    <source>
        <dbReference type="EMBL" id="KAF5825298.1"/>
    </source>
</evidence>
<proteinExistence type="predicted"/>
<keyword evidence="2" id="KW-1185">Reference proteome</keyword>
<name>A0ABQ7FRR4_DUNSA</name>
<dbReference type="EMBL" id="MU073968">
    <property type="protein sequence ID" value="KAF5825298.1"/>
    <property type="molecule type" value="Genomic_DNA"/>
</dbReference>
<feature type="non-terminal residue" evidence="1">
    <location>
        <position position="69"/>
    </location>
</feature>
<accession>A0ABQ7FRR4</accession>
<protein>
    <submittedName>
        <fullName evidence="1">Uncharacterized protein</fullName>
    </submittedName>
</protein>
<evidence type="ECO:0000313" key="2">
    <source>
        <dbReference type="Proteomes" id="UP000815325"/>
    </source>
</evidence>
<feature type="non-terminal residue" evidence="1">
    <location>
        <position position="1"/>
    </location>
</feature>
<dbReference type="Proteomes" id="UP000815325">
    <property type="component" value="Unassembled WGS sequence"/>
</dbReference>
<comment type="caution">
    <text evidence="1">The sequence shown here is derived from an EMBL/GenBank/DDBJ whole genome shotgun (WGS) entry which is preliminary data.</text>
</comment>